<evidence type="ECO:0000256" key="6">
    <source>
        <dbReference type="ARBA" id="ARBA00022438"/>
    </source>
</evidence>
<evidence type="ECO:0000256" key="7">
    <source>
        <dbReference type="ARBA" id="ARBA00022670"/>
    </source>
</evidence>
<dbReference type="GO" id="GO:0006508">
    <property type="term" value="P:proteolysis"/>
    <property type="evidence" value="ECO:0007669"/>
    <property type="project" value="UniProtKB-UniRule"/>
</dbReference>
<dbReference type="InterPro" id="IPR001930">
    <property type="entry name" value="Peptidase_M1"/>
</dbReference>
<dbReference type="Pfam" id="PF01433">
    <property type="entry name" value="Peptidase_M1"/>
    <property type="match status" value="1"/>
</dbReference>
<feature type="domain" description="Aminopeptidase N-like N-terminal" evidence="17">
    <location>
        <begin position="25"/>
        <end position="199"/>
    </location>
</feature>
<evidence type="ECO:0000256" key="12">
    <source>
        <dbReference type="ARBA" id="ARBA00059739"/>
    </source>
</evidence>
<dbReference type="Gene3D" id="1.10.390.10">
    <property type="entry name" value="Neutral Protease Domain 2"/>
    <property type="match status" value="1"/>
</dbReference>
<comment type="catalytic activity">
    <reaction evidence="1">
        <text>Release of an N-terminal amino acid, Xaa-|-Yaa- from a peptide, amide or arylamide. Xaa is preferably Ala, but may be most amino acids including Pro (slow action). When a terminal hydrophobic residue is followed by a prolyl residue, the two may be released as an intact Xaa-Pro dipeptide.</text>
        <dbReference type="EC" id="3.4.11.2"/>
    </reaction>
</comment>
<dbReference type="FunFam" id="2.60.40.1730:FF:000005">
    <property type="entry name" value="Aminopeptidase N"/>
    <property type="match status" value="1"/>
</dbReference>
<reference evidence="18 19" key="1">
    <citation type="submission" date="2020-08" db="EMBL/GenBank/DDBJ databases">
        <title>Genomic Encyclopedia of Type Strains, Phase IV (KMG-IV): sequencing the most valuable type-strain genomes for metagenomic binning, comparative biology and taxonomic classification.</title>
        <authorList>
            <person name="Goeker M."/>
        </authorList>
    </citation>
    <scope>NUCLEOTIDE SEQUENCE [LARGE SCALE GENOMIC DNA]</scope>
    <source>
        <strain evidence="18 19">DSM 22368</strain>
    </source>
</reference>
<dbReference type="InterPro" id="IPR014782">
    <property type="entry name" value="Peptidase_M1_dom"/>
</dbReference>
<feature type="domain" description="Peptidase M1 alanyl aminopeptidase C-terminal" evidence="16">
    <location>
        <begin position="569"/>
        <end position="908"/>
    </location>
</feature>
<dbReference type="CDD" id="cd09600">
    <property type="entry name" value="M1_APN"/>
    <property type="match status" value="1"/>
</dbReference>
<dbReference type="InterPro" id="IPR035414">
    <property type="entry name" value="Peptidase_M1_pepN_Ig-like"/>
</dbReference>
<evidence type="ECO:0000256" key="10">
    <source>
        <dbReference type="ARBA" id="ARBA00022833"/>
    </source>
</evidence>
<dbReference type="SUPFAM" id="SSF55486">
    <property type="entry name" value="Metalloproteases ('zincins'), catalytic domain"/>
    <property type="match status" value="1"/>
</dbReference>
<organism evidence="18 19">
    <name type="scientific">Pseudoteredinibacter isoporae</name>
    <dbReference type="NCBI Taxonomy" id="570281"/>
    <lineage>
        <taxon>Bacteria</taxon>
        <taxon>Pseudomonadati</taxon>
        <taxon>Pseudomonadota</taxon>
        <taxon>Gammaproteobacteria</taxon>
        <taxon>Cellvibrionales</taxon>
        <taxon>Cellvibrionaceae</taxon>
        <taxon>Pseudoteredinibacter</taxon>
    </lineage>
</organism>
<name>A0A7X0JTN2_9GAMM</name>
<feature type="domain" description="Peptidase M1 alanyl aminopeptidase Ig-like fold" evidence="15">
    <location>
        <begin position="457"/>
        <end position="564"/>
    </location>
</feature>
<evidence type="ECO:0000256" key="1">
    <source>
        <dbReference type="ARBA" id="ARBA00000098"/>
    </source>
</evidence>
<dbReference type="PRINTS" id="PR00756">
    <property type="entry name" value="ALADIPTASE"/>
</dbReference>
<dbReference type="PANTHER" id="PTHR46322:SF1">
    <property type="entry name" value="PUROMYCIN-SENSITIVE AMINOPEPTIDASE"/>
    <property type="match status" value="1"/>
</dbReference>
<keyword evidence="7" id="KW-0645">Protease</keyword>
<dbReference type="AlphaFoldDB" id="A0A7X0JTN2"/>
<dbReference type="Gene3D" id="1.25.50.10">
    <property type="entry name" value="Peptidase M1, alanyl aminopeptidase, C-terminal domain"/>
    <property type="match status" value="1"/>
</dbReference>
<gene>
    <name evidence="18" type="ORF">HNR48_001924</name>
</gene>
<sequence>MSNKTIYLKDYRAPAYWIDRTDLYVDLHDGQSKVSSRLSMQVNPDASIEERQQLQLHGRELVLESVELDGKPLTESDYEIDDEYLTLPIGRLLGEVENDELCFDLTIVTLIEPEKNTSLEGLYRSSSMYCTQCEAEGFRKITYYLDRPDVMSEFFTSIEADANRYPVMLSNGNKIEDKQLDNGRRLVRWHDPFKKPAYLFALVAGDLECVEDHFVTMTGREILLQIFVEAKDLDKCQHAMESLKNSMRWDEEVYGREYDLDIFMIVAVDDFNMGAMENKGLNIFNTSCVLAKAETTTDAGFQRVEGVVAHEYFHNWSGNRVTCRDWFQLSLKEGFTVFRDAQFSSDMGSETVKRVEDVSLLRSAQFAEDGGPLAHAVRPASFIEISNFYTLTIYEKGAEIVRMLHTLLGAETFRKGSDLYFHRHDGQAVTVEDFVAAMADVSGRDFSQFMNWYRQAGTPELTISEEYDEDAREYRVTIEQYCRPTPESSEKAPYHIPLNISLWGEAGALAIRLKGQEPDFETEDNTQTIIELHDQRTELCFMDVPERPVFSFLRGFSAPVKVHFKRDNDQLLRLMRNESDGFSRWDACQQLLLNAIAELETVASNDVSEQAHICEPIAEAFWALLQDETADPAMIALMLSLPSLTYLIELRNEVQLGKLDRARETLRLAIANRCFDVLWNIYQDYDHNIEYKPEAEQIAMRSLKNTALAYLMLAVDQGMRQGERGRVLEACAAQYEQANNMTDQLAALQAMLNAEYAAERADTALEAFYDQWQSEALVMNLWLQVQAVRRSPNALSQVRTLKNHPAFDSNNPNKIRSLIGAFCGQNLTAFHASDSEGVASSEAYDFLASEVLNLDQRNPQIAARLLVPLTRWHKFSGERQALMKKALQNIANQKTLSKDVRELVEKSL</sequence>
<dbReference type="InterPro" id="IPR042097">
    <property type="entry name" value="Aminopeptidase_N-like_N_sf"/>
</dbReference>
<evidence type="ECO:0000313" key="19">
    <source>
        <dbReference type="Proteomes" id="UP000528457"/>
    </source>
</evidence>
<evidence type="ECO:0000256" key="5">
    <source>
        <dbReference type="ARBA" id="ARBA00015611"/>
    </source>
</evidence>
<comment type="caution">
    <text evidence="18">The sequence shown here is derived from an EMBL/GenBank/DDBJ whole genome shotgun (WGS) entry which is preliminary data.</text>
</comment>
<dbReference type="InterPro" id="IPR012779">
    <property type="entry name" value="Peptidase_M1_pepN"/>
</dbReference>
<evidence type="ECO:0000313" key="18">
    <source>
        <dbReference type="EMBL" id="MBB6521639.1"/>
    </source>
</evidence>
<comment type="function">
    <text evidence="12">Aminopeptidase N is involved in the degradation of intracellular peptides generated by protein breakdown during normal growth as well as in response to nutrient starvation.</text>
</comment>
<dbReference type="RefSeq" id="WP_166844502.1">
    <property type="nucleotide sequence ID" value="NZ_JAAONY010000002.1"/>
</dbReference>
<comment type="cofactor">
    <cofactor evidence="2">
        <name>Zn(2+)</name>
        <dbReference type="ChEBI" id="CHEBI:29105"/>
    </cofactor>
</comment>
<dbReference type="Proteomes" id="UP000528457">
    <property type="component" value="Unassembled WGS sequence"/>
</dbReference>
<evidence type="ECO:0000256" key="8">
    <source>
        <dbReference type="ARBA" id="ARBA00022723"/>
    </source>
</evidence>
<keyword evidence="8" id="KW-0479">Metal-binding</keyword>
<keyword evidence="9 18" id="KW-0378">Hydrolase</keyword>
<comment type="similarity">
    <text evidence="3">Belongs to the peptidase M1 family.</text>
</comment>
<dbReference type="GO" id="GO:0008270">
    <property type="term" value="F:zinc ion binding"/>
    <property type="evidence" value="ECO:0007669"/>
    <property type="project" value="InterPro"/>
</dbReference>
<dbReference type="InterPro" id="IPR027268">
    <property type="entry name" value="Peptidase_M4/M1_CTD_sf"/>
</dbReference>
<feature type="domain" description="Peptidase M1 membrane alanine aminopeptidase" evidence="14">
    <location>
        <begin position="239"/>
        <end position="452"/>
    </location>
</feature>
<dbReference type="Pfam" id="PF11940">
    <property type="entry name" value="DUF3458"/>
    <property type="match status" value="1"/>
</dbReference>
<keyword evidence="10" id="KW-0862">Zinc</keyword>
<dbReference type="EMBL" id="JACHHT010000002">
    <property type="protein sequence ID" value="MBB6521639.1"/>
    <property type="molecule type" value="Genomic_DNA"/>
</dbReference>
<evidence type="ECO:0000259" key="14">
    <source>
        <dbReference type="Pfam" id="PF01433"/>
    </source>
</evidence>
<evidence type="ECO:0000259" key="15">
    <source>
        <dbReference type="Pfam" id="PF11940"/>
    </source>
</evidence>
<dbReference type="GO" id="GO:0008237">
    <property type="term" value="F:metallopeptidase activity"/>
    <property type="evidence" value="ECO:0007669"/>
    <property type="project" value="UniProtKB-UniRule"/>
</dbReference>
<dbReference type="Pfam" id="PF17432">
    <property type="entry name" value="DUF3458_C"/>
    <property type="match status" value="1"/>
</dbReference>
<dbReference type="InterPro" id="IPR038438">
    <property type="entry name" value="PepN_Ig-like_sf"/>
</dbReference>
<dbReference type="InterPro" id="IPR045357">
    <property type="entry name" value="Aminopeptidase_N-like_N"/>
</dbReference>
<evidence type="ECO:0000256" key="2">
    <source>
        <dbReference type="ARBA" id="ARBA00001947"/>
    </source>
</evidence>
<dbReference type="Gene3D" id="3.30.2010.30">
    <property type="match status" value="1"/>
</dbReference>
<dbReference type="Gene3D" id="2.60.40.1840">
    <property type="match status" value="1"/>
</dbReference>
<evidence type="ECO:0000259" key="17">
    <source>
        <dbReference type="Pfam" id="PF17900"/>
    </source>
</evidence>
<dbReference type="InterPro" id="IPR037144">
    <property type="entry name" value="Peptidase_M1_pepN_C_sf"/>
</dbReference>
<dbReference type="FunFam" id="3.30.2010.30:FF:000002">
    <property type="entry name" value="Putative aminopeptidase N"/>
    <property type="match status" value="1"/>
</dbReference>
<dbReference type="GO" id="GO:0016285">
    <property type="term" value="F:alanyl aminopeptidase activity"/>
    <property type="evidence" value="ECO:0007669"/>
    <property type="project" value="UniProtKB-EC"/>
</dbReference>
<dbReference type="Pfam" id="PF17900">
    <property type="entry name" value="Peptidase_M1_N"/>
    <property type="match status" value="1"/>
</dbReference>
<dbReference type="PANTHER" id="PTHR46322">
    <property type="entry name" value="PUROMYCIN-SENSITIVE AMINOPEPTIDASE"/>
    <property type="match status" value="1"/>
</dbReference>
<dbReference type="Gene3D" id="2.60.40.1730">
    <property type="entry name" value="tricorn interacting facor f3 domain"/>
    <property type="match status" value="1"/>
</dbReference>
<protein>
    <recommendedName>
        <fullName evidence="5 13">Aminopeptidase N</fullName>
        <ecNumber evidence="4 13">3.4.11.2</ecNumber>
    </recommendedName>
</protein>
<dbReference type="NCBIfam" id="TIGR02414">
    <property type="entry name" value="pepN_proteo"/>
    <property type="match status" value="1"/>
</dbReference>
<dbReference type="FunCoup" id="A0A7X0JTN2">
    <property type="interactions" value="338"/>
</dbReference>
<accession>A0A7X0JTN2</accession>
<evidence type="ECO:0000256" key="4">
    <source>
        <dbReference type="ARBA" id="ARBA00012564"/>
    </source>
</evidence>
<dbReference type="SUPFAM" id="SSF63737">
    <property type="entry name" value="Leukotriene A4 hydrolase N-terminal domain"/>
    <property type="match status" value="1"/>
</dbReference>
<dbReference type="EC" id="3.4.11.2" evidence="4 13"/>
<dbReference type="InParanoid" id="A0A7X0JTN2"/>
<dbReference type="FunFam" id="2.60.40.1840:FF:000001">
    <property type="entry name" value="Aminopeptidase N"/>
    <property type="match status" value="1"/>
</dbReference>
<proteinExistence type="inferred from homology"/>
<keyword evidence="6 18" id="KW-0031">Aminopeptidase</keyword>
<dbReference type="InterPro" id="IPR024601">
    <property type="entry name" value="Peptidase_M1_pepN_C"/>
</dbReference>
<evidence type="ECO:0000256" key="13">
    <source>
        <dbReference type="NCBIfam" id="TIGR02414"/>
    </source>
</evidence>
<keyword evidence="11" id="KW-0482">Metalloprotease</keyword>
<evidence type="ECO:0000256" key="3">
    <source>
        <dbReference type="ARBA" id="ARBA00010136"/>
    </source>
</evidence>
<evidence type="ECO:0000256" key="9">
    <source>
        <dbReference type="ARBA" id="ARBA00022801"/>
    </source>
</evidence>
<evidence type="ECO:0000256" key="11">
    <source>
        <dbReference type="ARBA" id="ARBA00023049"/>
    </source>
</evidence>
<keyword evidence="19" id="KW-1185">Reference proteome</keyword>
<evidence type="ECO:0000259" key="16">
    <source>
        <dbReference type="Pfam" id="PF17432"/>
    </source>
</evidence>